<dbReference type="OrthoDB" id="1452822at2"/>
<dbReference type="Gene3D" id="3.55.50.30">
    <property type="match status" value="1"/>
</dbReference>
<feature type="domain" description="Protein FecR C-terminal" evidence="3">
    <location>
        <begin position="335"/>
        <end position="404"/>
    </location>
</feature>
<accession>A0A1V9G781</accession>
<dbReference type="InterPro" id="IPR012373">
    <property type="entry name" value="Ferrdict_sens_TM"/>
</dbReference>
<dbReference type="InterPro" id="IPR032508">
    <property type="entry name" value="FecR_C"/>
</dbReference>
<dbReference type="GO" id="GO:0016989">
    <property type="term" value="F:sigma factor antagonist activity"/>
    <property type="evidence" value="ECO:0007669"/>
    <property type="project" value="TreeGrafter"/>
</dbReference>
<evidence type="ECO:0008006" key="6">
    <source>
        <dbReference type="Google" id="ProtNLM"/>
    </source>
</evidence>
<gene>
    <name evidence="4" type="ORF">A3860_13365</name>
</gene>
<evidence type="ECO:0000256" key="1">
    <source>
        <dbReference type="SAM" id="Phobius"/>
    </source>
</evidence>
<dbReference type="AlphaFoldDB" id="A0A1V9G781"/>
<evidence type="ECO:0000313" key="4">
    <source>
        <dbReference type="EMBL" id="OQP66473.1"/>
    </source>
</evidence>
<organism evidence="4 5">
    <name type="scientific">Niastella vici</name>
    <dbReference type="NCBI Taxonomy" id="1703345"/>
    <lineage>
        <taxon>Bacteria</taxon>
        <taxon>Pseudomonadati</taxon>
        <taxon>Bacteroidota</taxon>
        <taxon>Chitinophagia</taxon>
        <taxon>Chitinophagales</taxon>
        <taxon>Chitinophagaceae</taxon>
        <taxon>Niastella</taxon>
    </lineage>
</organism>
<keyword evidence="5" id="KW-1185">Reference proteome</keyword>
<keyword evidence="1" id="KW-0812">Transmembrane</keyword>
<dbReference type="Proteomes" id="UP000192796">
    <property type="component" value="Unassembled WGS sequence"/>
</dbReference>
<dbReference type="Gene3D" id="2.60.120.1440">
    <property type="match status" value="1"/>
</dbReference>
<dbReference type="STRING" id="1703345.A3860_13365"/>
<dbReference type="PANTHER" id="PTHR30273">
    <property type="entry name" value="PERIPLASMIC SIGNAL SENSOR AND SIGMA FACTOR ACTIVATOR FECR-RELATED"/>
    <property type="match status" value="1"/>
</dbReference>
<feature type="transmembrane region" description="Helical" evidence="1">
    <location>
        <begin position="92"/>
        <end position="113"/>
    </location>
</feature>
<evidence type="ECO:0000313" key="5">
    <source>
        <dbReference type="Proteomes" id="UP000192796"/>
    </source>
</evidence>
<evidence type="ECO:0000259" key="3">
    <source>
        <dbReference type="Pfam" id="PF16344"/>
    </source>
</evidence>
<reference evidence="4 5" key="1">
    <citation type="submission" date="2016-03" db="EMBL/GenBank/DDBJ databases">
        <title>Niastella vici sp. nov., isolated from farmland soil.</title>
        <authorList>
            <person name="Chen L."/>
            <person name="Wang D."/>
            <person name="Yang S."/>
            <person name="Wang G."/>
        </authorList>
    </citation>
    <scope>NUCLEOTIDE SEQUENCE [LARGE SCALE GENOMIC DNA]</scope>
    <source>
        <strain evidence="4 5">DJ57</strain>
    </source>
</reference>
<protein>
    <recommendedName>
        <fullName evidence="6">Iron dicitrate transport regulator FecR</fullName>
    </recommendedName>
</protein>
<dbReference type="Pfam" id="PF16344">
    <property type="entry name" value="FecR_C"/>
    <property type="match status" value="1"/>
</dbReference>
<feature type="domain" description="FecR protein" evidence="2">
    <location>
        <begin position="194"/>
        <end position="295"/>
    </location>
</feature>
<name>A0A1V9G781_9BACT</name>
<evidence type="ECO:0000259" key="2">
    <source>
        <dbReference type="Pfam" id="PF04773"/>
    </source>
</evidence>
<proteinExistence type="predicted"/>
<dbReference type="PANTHER" id="PTHR30273:SF2">
    <property type="entry name" value="PROTEIN FECR"/>
    <property type="match status" value="1"/>
</dbReference>
<dbReference type="Pfam" id="PF04773">
    <property type="entry name" value="FecR"/>
    <property type="match status" value="1"/>
</dbReference>
<keyword evidence="1" id="KW-0472">Membrane</keyword>
<comment type="caution">
    <text evidence="4">The sequence shown here is derived from an EMBL/GenBank/DDBJ whole genome shotgun (WGS) entry which is preliminary data.</text>
</comment>
<dbReference type="RefSeq" id="WP_081145413.1">
    <property type="nucleotide sequence ID" value="NZ_LVYD01000002.1"/>
</dbReference>
<dbReference type="InterPro" id="IPR006860">
    <property type="entry name" value="FecR"/>
</dbReference>
<keyword evidence="1" id="KW-1133">Transmembrane helix</keyword>
<sequence>MNEQLMEKASHIASLILADLQDSLSTEGRQELNAWIQENNDNYILYEELMDEEKLGNDLYELHSYDPNQAYERLAQRLFPHAATGKKVYFRIWWYMVAAALLLVAGGITYVALNKAEKPIPKSVIVLAKQKSPGIPADTKKAVLILADGSTVSLNEMNNGNIAQQGNVIILKEQNGQLKYKLTNSIANTNGFNTLRTPRGGEYKVTLDDGTRIWLNSASTLQFPVHFNGNDRRVIFTGEAYFEVASALIPQTGNKRSFIVSVDNMEVQAIGTSFNITAYKEDNRSQTTVVEGLVKVDRNNRSSLLAPGKKLIAADSTVTIEDADVKQEIAWKNGEFVFRNTSLKIVMNELARWYDMDVVYDAGVPSLHFSGEVERESDIRKVLNMLEYTGGGVTFTIVNRIITVHPGKK</sequence>
<dbReference type="EMBL" id="LVYD01000002">
    <property type="protein sequence ID" value="OQP66473.1"/>
    <property type="molecule type" value="Genomic_DNA"/>
</dbReference>